<name>A0A9W9K0E4_9EURO</name>
<organism evidence="1 2">
    <name type="scientific">Penicillium angulare</name>
    <dbReference type="NCBI Taxonomy" id="116970"/>
    <lineage>
        <taxon>Eukaryota</taxon>
        <taxon>Fungi</taxon>
        <taxon>Dikarya</taxon>
        <taxon>Ascomycota</taxon>
        <taxon>Pezizomycotina</taxon>
        <taxon>Eurotiomycetes</taxon>
        <taxon>Eurotiomycetidae</taxon>
        <taxon>Eurotiales</taxon>
        <taxon>Aspergillaceae</taxon>
        <taxon>Penicillium</taxon>
    </lineage>
</organism>
<dbReference type="AlphaFoldDB" id="A0A9W9K0E4"/>
<dbReference type="EMBL" id="JAPQKH010000007">
    <property type="protein sequence ID" value="KAJ5088544.1"/>
    <property type="molecule type" value="Genomic_DNA"/>
</dbReference>
<dbReference type="PANTHER" id="PTHR38115">
    <property type="entry name" value="LIPOCALIN-LIKE DOMAIN-CONTAINING PROTEIN"/>
    <property type="match status" value="1"/>
</dbReference>
<reference evidence="1" key="1">
    <citation type="submission" date="2022-11" db="EMBL/GenBank/DDBJ databases">
        <authorList>
            <person name="Petersen C."/>
        </authorList>
    </citation>
    <scope>NUCLEOTIDE SEQUENCE</scope>
    <source>
        <strain evidence="1">IBT 30069</strain>
    </source>
</reference>
<gene>
    <name evidence="1" type="ORF">N7456_012160</name>
</gene>
<evidence type="ECO:0000313" key="2">
    <source>
        <dbReference type="Proteomes" id="UP001149165"/>
    </source>
</evidence>
<accession>A0A9W9K0E4</accession>
<keyword evidence="2" id="KW-1185">Reference proteome</keyword>
<evidence type="ECO:0008006" key="3">
    <source>
        <dbReference type="Google" id="ProtNLM"/>
    </source>
</evidence>
<dbReference type="InterPro" id="IPR053037">
    <property type="entry name" value="Pericyclase_pydY-like"/>
</dbReference>
<sequence length="151" mass="16864">MAAPPSTSIRNLNGIWLLNKSLSGDLNELLLLQGVSWLLRRGIALSRISLHKFQQIENGVITLDIHNIAPGGIKGTTEKRVLDGEFREHKDYIWGHVKGRCRLALTRNIDEKLSSDWSEETREGECLVDETSAVNGAWSSIMQRVQGESSL</sequence>
<dbReference type="Proteomes" id="UP001149165">
    <property type="component" value="Unassembled WGS sequence"/>
</dbReference>
<dbReference type="PANTHER" id="PTHR38115:SF1">
    <property type="entry name" value="LIPOCALIN-LIKE DOMAIN-CONTAINING PROTEIN"/>
    <property type="match status" value="1"/>
</dbReference>
<proteinExistence type="predicted"/>
<comment type="caution">
    <text evidence="1">The sequence shown here is derived from an EMBL/GenBank/DDBJ whole genome shotgun (WGS) entry which is preliminary data.</text>
</comment>
<dbReference type="OrthoDB" id="425354at2759"/>
<reference evidence="1" key="2">
    <citation type="journal article" date="2023" name="IMA Fungus">
        <title>Comparative genomic study of the Penicillium genus elucidates a diverse pangenome and 15 lateral gene transfer events.</title>
        <authorList>
            <person name="Petersen C."/>
            <person name="Sorensen T."/>
            <person name="Nielsen M.R."/>
            <person name="Sondergaard T.E."/>
            <person name="Sorensen J.L."/>
            <person name="Fitzpatrick D.A."/>
            <person name="Frisvad J.C."/>
            <person name="Nielsen K.L."/>
        </authorList>
    </citation>
    <scope>NUCLEOTIDE SEQUENCE</scope>
    <source>
        <strain evidence="1">IBT 30069</strain>
    </source>
</reference>
<protein>
    <recommendedName>
        <fullName evidence="3">Lipocalin-like domain-containing protein</fullName>
    </recommendedName>
</protein>
<evidence type="ECO:0000313" key="1">
    <source>
        <dbReference type="EMBL" id="KAJ5088544.1"/>
    </source>
</evidence>